<proteinExistence type="predicted"/>
<dbReference type="InterPro" id="IPR036179">
    <property type="entry name" value="Ig-like_dom_sf"/>
</dbReference>
<dbReference type="SUPFAM" id="SSF48726">
    <property type="entry name" value="Immunoglobulin"/>
    <property type="match status" value="1"/>
</dbReference>
<evidence type="ECO:0000256" key="1">
    <source>
        <dbReference type="SAM" id="SignalP"/>
    </source>
</evidence>
<dbReference type="OrthoDB" id="1652165at2"/>
<gene>
    <name evidence="3" type="ORF">SAMN05444337_0678</name>
</gene>
<dbReference type="EMBL" id="FQZH01000001">
    <property type="protein sequence ID" value="SHI73907.1"/>
    <property type="molecule type" value="Genomic_DNA"/>
</dbReference>
<dbReference type="InterPro" id="IPR013783">
    <property type="entry name" value="Ig-like_fold"/>
</dbReference>
<dbReference type="InterPro" id="IPR003599">
    <property type="entry name" value="Ig_sub"/>
</dbReference>
<evidence type="ECO:0000259" key="2">
    <source>
        <dbReference type="PROSITE" id="PS50835"/>
    </source>
</evidence>
<accession>A0A1M6DKN1</accession>
<evidence type="ECO:0000313" key="4">
    <source>
        <dbReference type="Proteomes" id="UP000184232"/>
    </source>
</evidence>
<dbReference type="RefSeq" id="WP_072781723.1">
    <property type="nucleotide sequence ID" value="NZ_FQZH01000001.1"/>
</dbReference>
<dbReference type="SMART" id="SM00409">
    <property type="entry name" value="IG"/>
    <property type="match status" value="2"/>
</dbReference>
<dbReference type="InterPro" id="IPR007110">
    <property type="entry name" value="Ig-like_dom"/>
</dbReference>
<keyword evidence="1" id="KW-0732">Signal</keyword>
<protein>
    <recommendedName>
        <fullName evidence="2">Ig-like domain-containing protein</fullName>
    </recommendedName>
</protein>
<evidence type="ECO:0000313" key="3">
    <source>
        <dbReference type="EMBL" id="SHI73907.1"/>
    </source>
</evidence>
<feature type="signal peptide" evidence="1">
    <location>
        <begin position="1"/>
        <end position="21"/>
    </location>
</feature>
<organism evidence="3 4">
    <name type="scientific">Flavobacterium haoranii</name>
    <dbReference type="NCBI Taxonomy" id="683124"/>
    <lineage>
        <taxon>Bacteria</taxon>
        <taxon>Pseudomonadati</taxon>
        <taxon>Bacteroidota</taxon>
        <taxon>Flavobacteriia</taxon>
        <taxon>Flavobacteriales</taxon>
        <taxon>Flavobacteriaceae</taxon>
        <taxon>Flavobacterium</taxon>
    </lineage>
</organism>
<keyword evidence="4" id="KW-1185">Reference proteome</keyword>
<dbReference type="STRING" id="683124.SAMN05444337_0678"/>
<dbReference type="Gene3D" id="2.60.40.10">
    <property type="entry name" value="Immunoglobulins"/>
    <property type="match status" value="3"/>
</dbReference>
<name>A0A1M6DKN1_9FLAO</name>
<sequence length="1855" mass="195516">MKLKLFIVALFCSVLSWGQIAAWDFTGEGSTTNTTSTADVYNASLDASNLLTRGAGAAYSGAGNSFRTVGFQNNGIATTNTDYFQFTLSASAGNTLSLTTLDARFAGTATFAASPGVSSQFAYSLDGTNFTLIASSQITIGTPATLTQINLSSISALQNVSDAITITIRYYASGQTTTGGWGFNSPTSGQYGLAIGGTISPATSNTITTNTAISGSPFCVNASTSASVSVPFTSTGTFTGNTYTAQLSNAAGSFTSPVSIGTLISDANSGTISATIPAGTAAGTGYRIRVVSNNPTVFGTNNTVDLTVQNSATITVNPSTSVQNLCQGNSATTLSVTATGTTLSYQWYSNTTATNSGGTPVGTNSASYTPSTATAGTLYYYCVVTAACGSPVTSNVSGSVTVNAIPVTPSGTITPTQNCGNTSLNYSAPSASLYWQTSATGTSTTFPTTSAYSVTTNGTYYVRAFNGTCWSTGTVSQAVTVINAIVISTQPSNQATTVGATATFSVTASNGAGYQWQINTGSGWSDISGATSASYTTPATTLAMSGYQYQVVVTGNAPCGNVTSSVAILTVTEPPCLTSSFTGWAHAYGDWTHSENGTWTAVSMFAGGGQIQMNDVGDYLELPPLNNPALLTYDAALSSSPSSNNRIKVQYFNGSVWVDVQEDTCTSTSFTTFTISFPPVVQVMPNVRVRLYRSADDRTHYIDNLNVYCGPTCTPPADPVGTISGVTPACNSTTLTYSESAVAPVEFYWQTTSMGTSTTNNANSPLVVTTSGDYYVRAFNTATSCWSVAEVGSYTVTINTPATITTQPIDASTIENGGASFTVATTGTGLSYQWQVDTGSGFVNVIDGPQYSGSNTASLSISNATLTMDGYVYQCVVTSACGNVTSNSATLSVIAATGTSFNPGELVFVGYDGQVNGSGGGAADEYLIATLVDMIPGTTFTLVNSRFEAGAPANVRTNKWGGGGDFAEEAPYVAELTYNGLTIIPAGSVLRFETNGGGNWFGTVEVTIGTTITDITADFSGSTNPSFSPNISTSGSDQMFLIQGAFTFDGTLDANEANYYLSGTLLHGITNRAAWVPLTDACNGGSSGGNSRESRLPSELTCFNVENASSDAVSAFYENDKEHGISTIRQIVLALSDVSNNWTLGTGRYTIDPASSSSTRAGKTFLIGPSNPPGQWVGNVNTNWFDCANWEGLAVPKLTTNVTISSSSVRDAQVDFTAPYSDLYSDIAVCNDITISDRKLIVEGNANNILNVYGNLVITATGVVDMDDSNAGTADGTIHLYGDWTNNVDETAFEEGNGTIHFDGTAAQIISNVAPEGTEIFYDVVMNNDFTTSVSNNLIATGDLLVVAGKTVTVNGNDYVQVNHDLTNNGIFNVLDDGSLIQVDDTGVNTGDISYERITTGNNLDYVYWSSPVEGANTPASGYIYSWNPTVANPNGGWGNWILSRNTSMASGVGYIMRDVFSRTFAGVARNGVVQPTIARANNTGPDFAGTNGTTITNKDDNWNLVGNPYPSAIRALDFITLNTNIEGAVRIWTHGTNPSTSISDPFYDSYVYNYTPNDYIVYNGTGTLEGPAGFNGFIAGGQSFMISMLDGPAATSTVTFNNAMRSRTYNNEQFYRTSNSSTRDALDTNGEEKNRIWLDIINSNNQSARTLVGYVTGATYLKDRVYDAVTNVLANVMNIYSVLDNERMTIQGRALPFDNTDKVQIAVNITTAGNYSIGIGATDGLFTQNQEIYLEDTELNIIHDLRTSPYTFSIASGEFKDRFVLRYTTETLSNEDFDTNNNDILVYSNETLNVTSNKLNIKAVTVYNVIGQLLENKKLNNTPNFVSSLVKGNQVLIVRVELENGVTVERKVIF</sequence>
<feature type="chain" id="PRO_5013155566" description="Ig-like domain-containing protein" evidence="1">
    <location>
        <begin position="22"/>
        <end position="1855"/>
    </location>
</feature>
<reference evidence="3 4" key="1">
    <citation type="submission" date="2016-11" db="EMBL/GenBank/DDBJ databases">
        <authorList>
            <person name="Jaros S."/>
            <person name="Januszkiewicz K."/>
            <person name="Wedrychowicz H."/>
        </authorList>
    </citation>
    <scope>NUCLEOTIDE SEQUENCE [LARGE SCALE GENOMIC DNA]</scope>
    <source>
        <strain evidence="3 4">DSM 22807</strain>
    </source>
</reference>
<feature type="domain" description="Ig-like" evidence="2">
    <location>
        <begin position="318"/>
        <end position="397"/>
    </location>
</feature>
<dbReference type="PROSITE" id="PS50835">
    <property type="entry name" value="IG_LIKE"/>
    <property type="match status" value="2"/>
</dbReference>
<feature type="domain" description="Ig-like" evidence="2">
    <location>
        <begin position="801"/>
        <end position="892"/>
    </location>
</feature>
<dbReference type="Proteomes" id="UP000184232">
    <property type="component" value="Unassembled WGS sequence"/>
</dbReference>